<organism evidence="1 2">
    <name type="scientific">Metabacillus sediminis</name>
    <dbReference type="NCBI Taxonomy" id="3117746"/>
    <lineage>
        <taxon>Bacteria</taxon>
        <taxon>Bacillati</taxon>
        <taxon>Bacillota</taxon>
        <taxon>Bacilli</taxon>
        <taxon>Bacillales</taxon>
        <taxon>Bacillaceae</taxon>
        <taxon>Metabacillus</taxon>
    </lineage>
</organism>
<evidence type="ECO:0008006" key="3">
    <source>
        <dbReference type="Google" id="ProtNLM"/>
    </source>
</evidence>
<reference evidence="1 2" key="1">
    <citation type="submission" date="2024-02" db="EMBL/GenBank/DDBJ databases">
        <title>Seven novel Bacillus-like species.</title>
        <authorList>
            <person name="Liu G."/>
        </authorList>
    </citation>
    <scope>NUCLEOTIDE SEQUENCE [LARGE SCALE GENOMIC DNA]</scope>
    <source>
        <strain evidence="1 2">FJAT-52054</strain>
    </source>
</reference>
<evidence type="ECO:0000313" key="1">
    <source>
        <dbReference type="EMBL" id="WXB96657.1"/>
    </source>
</evidence>
<accession>A0ABZ2NFT5</accession>
<evidence type="ECO:0000313" key="2">
    <source>
        <dbReference type="Proteomes" id="UP001377337"/>
    </source>
</evidence>
<dbReference type="RefSeq" id="WP_338778777.1">
    <property type="nucleotide sequence ID" value="NZ_CP147407.1"/>
</dbReference>
<dbReference type="Proteomes" id="UP001377337">
    <property type="component" value="Chromosome"/>
</dbReference>
<keyword evidence="2" id="KW-1185">Reference proteome</keyword>
<name>A0ABZ2NFT5_9BACI</name>
<gene>
    <name evidence="1" type="ORF">WCV65_19310</name>
</gene>
<protein>
    <recommendedName>
        <fullName evidence="3">SMI1/KNR4 family protein</fullName>
    </recommendedName>
</protein>
<proteinExistence type="predicted"/>
<dbReference type="EMBL" id="CP147407">
    <property type="protein sequence ID" value="WXB96657.1"/>
    <property type="molecule type" value="Genomic_DNA"/>
</dbReference>
<sequence>MLLMEKSISLTTDELAAVLALCGFEDMATDVFNSKEVLMNQDLLGDYAQNIEASLKIKGFWDPERDSSVPEGLENLITLIAHSKKKVRFVSGQEVLFLHQASKSDVVAQYISDGIHHFRLSSIESDIESEMKEFLHINASSADPKLEQLLLTEEIFNQLHTINEEAHEQILQSKVPDSLKRFLEDFKRNHYEFNNLSFLDSNFAQKELNVTSVMFYLIENGYVWWLDYNKVEEDKIYVLPISVKEFMSVIMDALNQYFKR</sequence>